<dbReference type="Gene3D" id="3.40.50.720">
    <property type="entry name" value="NAD(P)-binding Rossmann-like Domain"/>
    <property type="match status" value="1"/>
</dbReference>
<dbReference type="AlphaFoldDB" id="A0A238UL79"/>
<keyword evidence="2" id="KW-1185">Reference proteome</keyword>
<dbReference type="Proteomes" id="UP000198420">
    <property type="component" value="Unassembled WGS sequence"/>
</dbReference>
<protein>
    <recommendedName>
        <fullName evidence="3">Zinc-binding dehydrogenase</fullName>
    </recommendedName>
</protein>
<gene>
    <name evidence="1" type="ORF">SAMN06265355_10152</name>
</gene>
<evidence type="ECO:0000313" key="1">
    <source>
        <dbReference type="EMBL" id="SNR22834.1"/>
    </source>
</evidence>
<evidence type="ECO:0000313" key="2">
    <source>
        <dbReference type="Proteomes" id="UP000198420"/>
    </source>
</evidence>
<name>A0A238UL79_9ACTN</name>
<dbReference type="EMBL" id="FZNP01000001">
    <property type="protein sequence ID" value="SNR22834.1"/>
    <property type="molecule type" value="Genomic_DNA"/>
</dbReference>
<reference evidence="2" key="1">
    <citation type="submission" date="2017-06" db="EMBL/GenBank/DDBJ databases">
        <authorList>
            <person name="Varghese N."/>
            <person name="Submissions S."/>
        </authorList>
    </citation>
    <scope>NUCLEOTIDE SEQUENCE [LARGE SCALE GENOMIC DNA]</scope>
    <source>
        <strain evidence="2">DSM 44485</strain>
    </source>
</reference>
<dbReference type="Gene3D" id="3.90.180.10">
    <property type="entry name" value="Medium-chain alcohol dehydrogenases, catalytic domain"/>
    <property type="match status" value="1"/>
</dbReference>
<evidence type="ECO:0008006" key="3">
    <source>
        <dbReference type="Google" id="ProtNLM"/>
    </source>
</evidence>
<proteinExistence type="predicted"/>
<accession>A0A238UL79</accession>
<organism evidence="1 2">
    <name type="scientific">Actinomadura mexicana</name>
    <dbReference type="NCBI Taxonomy" id="134959"/>
    <lineage>
        <taxon>Bacteria</taxon>
        <taxon>Bacillati</taxon>
        <taxon>Actinomycetota</taxon>
        <taxon>Actinomycetes</taxon>
        <taxon>Streptosporangiales</taxon>
        <taxon>Thermomonosporaceae</taxon>
        <taxon>Actinomadura</taxon>
    </lineage>
</organism>
<sequence length="81" mass="8291">MVLVGIGAGGAKVGFGMIACDAAVRAPYWGSRSELGDVLELARTGAVEVHVETCGIGEAPRAYERLHAGEVDGRAVILPNG</sequence>